<comment type="similarity">
    <text evidence="2">Belongs to the ATP11 family.</text>
</comment>
<organism evidence="6 7">
    <name type="scientific">Thalassiosira oceanica</name>
    <name type="common">Marine diatom</name>
    <dbReference type="NCBI Taxonomy" id="159749"/>
    <lineage>
        <taxon>Eukaryota</taxon>
        <taxon>Sar</taxon>
        <taxon>Stramenopiles</taxon>
        <taxon>Ochrophyta</taxon>
        <taxon>Bacillariophyta</taxon>
        <taxon>Coscinodiscophyceae</taxon>
        <taxon>Thalassiosirophycidae</taxon>
        <taxon>Thalassiosirales</taxon>
        <taxon>Thalassiosiraceae</taxon>
        <taxon>Thalassiosira</taxon>
    </lineage>
</organism>
<keyword evidence="7" id="KW-1185">Reference proteome</keyword>
<name>K0RD43_THAOC</name>
<keyword evidence="5" id="KW-1133">Transmembrane helix</keyword>
<feature type="transmembrane region" description="Helical" evidence="5">
    <location>
        <begin position="20"/>
        <end position="40"/>
    </location>
</feature>
<dbReference type="GO" id="GO:0033615">
    <property type="term" value="P:mitochondrial proton-transporting ATP synthase complex assembly"/>
    <property type="evidence" value="ECO:0007669"/>
    <property type="project" value="TreeGrafter"/>
</dbReference>
<keyword evidence="5" id="KW-0472">Membrane</keyword>
<evidence type="ECO:0000313" key="6">
    <source>
        <dbReference type="EMBL" id="EJK47016.1"/>
    </source>
</evidence>
<dbReference type="PANTHER" id="PTHR13126:SF0">
    <property type="entry name" value="ATP SYNTHASE MITOCHONDRIAL F1 COMPLEX ASSEMBLY FACTOR 1"/>
    <property type="match status" value="1"/>
</dbReference>
<sequence length="294" mass="32896">MAGKFPPNFALSCAWSKVVKHLLFVLVLLDLPPFILPSLLGKMLRRTMGLTRPTVAVVVGTGRSGSPATAAAFVSRRLSLAPGPLTLDRRHNILRTSGRIQHQKHHQQQLLRSNFSFAGPQKLTDVMKTELLEDKSSTEISDIWLSYHETKERVHGIVIDGDRGKGILSRAANWEGGHFMIMSQFQEPNHFLLAFLEDYKIDPNGAHPLLTISIFDELAEKGVSLVRCDIINRGISEEEGYKISQSLLDEYSAEGETVDVSIFNNEPGSFDVDAFIKRKERQWNEDSSTVDARL</sequence>
<comment type="caution">
    <text evidence="6">The sequence shown here is derived from an EMBL/GenBank/DDBJ whole genome shotgun (WGS) entry which is preliminary data.</text>
</comment>
<keyword evidence="3" id="KW-0809">Transit peptide</keyword>
<keyword evidence="5" id="KW-0812">Transmembrane</keyword>
<proteinExistence type="inferred from homology"/>
<accession>K0RD43</accession>
<comment type="subcellular location">
    <subcellularLocation>
        <location evidence="1">Mitochondrion</location>
    </subcellularLocation>
</comment>
<evidence type="ECO:0000313" key="7">
    <source>
        <dbReference type="Proteomes" id="UP000266841"/>
    </source>
</evidence>
<gene>
    <name evidence="6" type="ORF">THAOC_34297</name>
</gene>
<dbReference type="GO" id="GO:0005739">
    <property type="term" value="C:mitochondrion"/>
    <property type="evidence" value="ECO:0007669"/>
    <property type="project" value="UniProtKB-SubCell"/>
</dbReference>
<evidence type="ECO:0000256" key="5">
    <source>
        <dbReference type="SAM" id="Phobius"/>
    </source>
</evidence>
<evidence type="ECO:0000256" key="4">
    <source>
        <dbReference type="ARBA" id="ARBA00023128"/>
    </source>
</evidence>
<dbReference type="Pfam" id="PF06644">
    <property type="entry name" value="ATP11"/>
    <property type="match status" value="1"/>
</dbReference>
<protein>
    <submittedName>
        <fullName evidence="6">Uncharacterized protein</fullName>
    </submittedName>
</protein>
<dbReference type="EMBL" id="AGNL01047419">
    <property type="protein sequence ID" value="EJK47016.1"/>
    <property type="molecule type" value="Genomic_DNA"/>
</dbReference>
<dbReference type="Proteomes" id="UP000266841">
    <property type="component" value="Unassembled WGS sequence"/>
</dbReference>
<dbReference type="AlphaFoldDB" id="K0RD43"/>
<evidence type="ECO:0000256" key="1">
    <source>
        <dbReference type="ARBA" id="ARBA00004173"/>
    </source>
</evidence>
<evidence type="ECO:0000256" key="3">
    <source>
        <dbReference type="ARBA" id="ARBA00022946"/>
    </source>
</evidence>
<evidence type="ECO:0000256" key="2">
    <source>
        <dbReference type="ARBA" id="ARBA00009116"/>
    </source>
</evidence>
<dbReference type="eggNOG" id="KOG3281">
    <property type="taxonomic scope" value="Eukaryota"/>
</dbReference>
<keyword evidence="4" id="KW-0496">Mitochondrion</keyword>
<dbReference type="InterPro" id="IPR010591">
    <property type="entry name" value="ATP11"/>
</dbReference>
<dbReference type="PANTHER" id="PTHR13126">
    <property type="entry name" value="CHAPERONE ATP11"/>
    <property type="match status" value="1"/>
</dbReference>
<dbReference type="OrthoDB" id="16535at2759"/>
<reference evidence="6 7" key="1">
    <citation type="journal article" date="2012" name="Genome Biol.">
        <title>Genome and low-iron response of an oceanic diatom adapted to chronic iron limitation.</title>
        <authorList>
            <person name="Lommer M."/>
            <person name="Specht M."/>
            <person name="Roy A.S."/>
            <person name="Kraemer L."/>
            <person name="Andreson R."/>
            <person name="Gutowska M.A."/>
            <person name="Wolf J."/>
            <person name="Bergner S.V."/>
            <person name="Schilhabel M.B."/>
            <person name="Klostermeier U.C."/>
            <person name="Beiko R.G."/>
            <person name="Rosenstiel P."/>
            <person name="Hippler M."/>
            <person name="Laroche J."/>
        </authorList>
    </citation>
    <scope>NUCLEOTIDE SEQUENCE [LARGE SCALE GENOMIC DNA]</scope>
    <source>
        <strain evidence="6 7">CCMP1005</strain>
    </source>
</reference>